<keyword evidence="1" id="KW-1133">Transmembrane helix</keyword>
<name>A0AAD9SMG3_PHOAM</name>
<keyword evidence="1" id="KW-0472">Membrane</keyword>
<feature type="transmembrane region" description="Helical" evidence="1">
    <location>
        <begin position="226"/>
        <end position="243"/>
    </location>
</feature>
<feature type="transmembrane region" description="Helical" evidence="1">
    <location>
        <begin position="309"/>
        <end position="329"/>
    </location>
</feature>
<evidence type="ECO:0000313" key="3">
    <source>
        <dbReference type="Proteomes" id="UP001265746"/>
    </source>
</evidence>
<gene>
    <name evidence="2" type="ORF">N8I77_004973</name>
</gene>
<comment type="caution">
    <text evidence="2">The sequence shown here is derived from an EMBL/GenBank/DDBJ whole genome shotgun (WGS) entry which is preliminary data.</text>
</comment>
<feature type="transmembrane region" description="Helical" evidence="1">
    <location>
        <begin position="96"/>
        <end position="114"/>
    </location>
</feature>
<accession>A0AAD9SMG3</accession>
<evidence type="ECO:0000256" key="1">
    <source>
        <dbReference type="SAM" id="Phobius"/>
    </source>
</evidence>
<dbReference type="Proteomes" id="UP001265746">
    <property type="component" value="Unassembled WGS sequence"/>
</dbReference>
<sequence length="450" mass="49866">MRSLKRFVAVVAPLFAIILTTWSLHNSFRTIDVTENLSQNRKRDPATDYFTNQFSNPAGVLSVLLLVGGDTVQKAVAQMTGGRHAVFTPVVFSFGWVSYAVSMLATAVGDAIFLPRPEHAGYIVNVGSAEKDGTEKIGSGDRRENRSWHLGRLMRDLALAVESEVDEELRDSGLLVSVYQLDPAGGARGKQLHPKKDWLWWSFAWAIPCQLAIGCVPWVLQGDWSVFLITATGNLLAILTASLPSMRNVRYRKASQSSYALTRGNGHPHVFIIRPDSYAISDPEEGGTVNVSSLPYLDELAVNIQRASITARGLSAMFAVLWVMLLIAVGGLRSGTWYLFGAGTVGMLFNILISNWPRDSAAYGLPLKKIEDFGFKTEKGGRRQRVQEVLLKLEAKYPGAGHALRPLYFTTLPNEDKDRKWNDPTVSLETAEQRLKDLPRYQDQIRSQQG</sequence>
<dbReference type="EMBL" id="JAUJFL010000002">
    <property type="protein sequence ID" value="KAK2611643.1"/>
    <property type="molecule type" value="Genomic_DNA"/>
</dbReference>
<proteinExistence type="predicted"/>
<reference evidence="2" key="1">
    <citation type="submission" date="2023-06" db="EMBL/GenBank/DDBJ databases">
        <authorList>
            <person name="Noh H."/>
        </authorList>
    </citation>
    <scope>NUCLEOTIDE SEQUENCE</scope>
    <source>
        <strain evidence="2">DUCC20226</strain>
    </source>
</reference>
<evidence type="ECO:0000313" key="2">
    <source>
        <dbReference type="EMBL" id="KAK2611643.1"/>
    </source>
</evidence>
<dbReference type="AlphaFoldDB" id="A0AAD9SMG3"/>
<organism evidence="2 3">
    <name type="scientific">Phomopsis amygdali</name>
    <name type="common">Fusicoccum amygdali</name>
    <dbReference type="NCBI Taxonomy" id="1214568"/>
    <lineage>
        <taxon>Eukaryota</taxon>
        <taxon>Fungi</taxon>
        <taxon>Dikarya</taxon>
        <taxon>Ascomycota</taxon>
        <taxon>Pezizomycotina</taxon>
        <taxon>Sordariomycetes</taxon>
        <taxon>Sordariomycetidae</taxon>
        <taxon>Diaporthales</taxon>
        <taxon>Diaporthaceae</taxon>
        <taxon>Diaporthe</taxon>
    </lineage>
</organism>
<protein>
    <submittedName>
        <fullName evidence="2">Uncharacterized protein</fullName>
    </submittedName>
</protein>
<feature type="transmembrane region" description="Helical" evidence="1">
    <location>
        <begin position="198"/>
        <end position="220"/>
    </location>
</feature>
<keyword evidence="1" id="KW-0812">Transmembrane</keyword>
<keyword evidence="3" id="KW-1185">Reference proteome</keyword>
<feature type="transmembrane region" description="Helical" evidence="1">
    <location>
        <begin position="335"/>
        <end position="353"/>
    </location>
</feature>